<dbReference type="PANTHER" id="PTHR21299:SF1">
    <property type="entry name" value="PANTOATE--BETA-ALANINE LIGASE"/>
    <property type="match status" value="1"/>
</dbReference>
<dbReference type="InterPro" id="IPR003721">
    <property type="entry name" value="Pantoate_ligase"/>
</dbReference>
<dbReference type="CDD" id="cd00560">
    <property type="entry name" value="PanC"/>
    <property type="match status" value="1"/>
</dbReference>
<dbReference type="UniPathway" id="UPA00028">
    <property type="reaction ID" value="UER00005"/>
</dbReference>
<evidence type="ECO:0000256" key="5">
    <source>
        <dbReference type="ARBA" id="ARBA00022741"/>
    </source>
</evidence>
<keyword evidence="3 8" id="KW-0436">Ligase</keyword>
<feature type="binding site" evidence="8">
    <location>
        <begin position="185"/>
        <end position="188"/>
    </location>
    <ligand>
        <name>ATP</name>
        <dbReference type="ChEBI" id="CHEBI:30616"/>
    </ligand>
</feature>
<feature type="binding site" evidence="8">
    <location>
        <position position="177"/>
    </location>
    <ligand>
        <name>ATP</name>
        <dbReference type="ChEBI" id="CHEBI:30616"/>
    </ligand>
</feature>
<dbReference type="Proteomes" id="UP000284177">
    <property type="component" value="Unassembled WGS sequence"/>
</dbReference>
<keyword evidence="4 8" id="KW-0566">Pantothenate biosynthesis</keyword>
<keyword evidence="8" id="KW-0963">Cytoplasm</keyword>
<dbReference type="GO" id="GO:0015940">
    <property type="term" value="P:pantothenate biosynthetic process"/>
    <property type="evidence" value="ECO:0007669"/>
    <property type="project" value="UniProtKB-UniRule"/>
</dbReference>
<reference evidence="9 10" key="1">
    <citation type="submission" date="2016-08" db="EMBL/GenBank/DDBJ databases">
        <title>Novel Firmicutes and Novel Genomes.</title>
        <authorList>
            <person name="Poppleton D.I."/>
            <person name="Gribaldo S."/>
        </authorList>
    </citation>
    <scope>NUCLEOTIDE SEQUENCE [LARGE SCALE GENOMIC DNA]</scope>
    <source>
        <strain evidence="9 10">CTT3</strain>
    </source>
</reference>
<accession>A0A419T6W7</accession>
<dbReference type="OrthoDB" id="9773087at2"/>
<evidence type="ECO:0000256" key="8">
    <source>
        <dbReference type="HAMAP-Rule" id="MF_00158"/>
    </source>
</evidence>
<keyword evidence="5 8" id="KW-0547">Nucleotide-binding</keyword>
<evidence type="ECO:0000256" key="7">
    <source>
        <dbReference type="ARBA" id="ARBA00048258"/>
    </source>
</evidence>
<name>A0A419T6W7_9FIRM</name>
<comment type="subcellular location">
    <subcellularLocation>
        <location evidence="8">Cytoplasm</location>
    </subcellularLocation>
</comment>
<dbReference type="InterPro" id="IPR004821">
    <property type="entry name" value="Cyt_trans-like"/>
</dbReference>
<dbReference type="Gene3D" id="3.40.50.620">
    <property type="entry name" value="HUPs"/>
    <property type="match status" value="1"/>
</dbReference>
<dbReference type="HAMAP" id="MF_00158">
    <property type="entry name" value="PanC"/>
    <property type="match status" value="1"/>
</dbReference>
<dbReference type="AlphaFoldDB" id="A0A419T6W7"/>
<dbReference type="FunFam" id="3.40.50.620:FF:000013">
    <property type="entry name" value="Pantothenate synthetase"/>
    <property type="match status" value="1"/>
</dbReference>
<comment type="pathway">
    <text evidence="1 8">Cofactor biosynthesis; (R)-pantothenate biosynthesis; (R)-pantothenate from (R)-pantoate and beta-alanine: step 1/1.</text>
</comment>
<comment type="function">
    <text evidence="8">Catalyzes the condensation of pantoate with beta-alanine in an ATP-dependent reaction via a pantoyl-adenylate intermediate.</text>
</comment>
<evidence type="ECO:0000313" key="10">
    <source>
        <dbReference type="Proteomes" id="UP000284177"/>
    </source>
</evidence>
<dbReference type="InterPro" id="IPR042176">
    <property type="entry name" value="Pantoate_ligase_C"/>
</dbReference>
<dbReference type="RefSeq" id="WP_120167949.1">
    <property type="nucleotide sequence ID" value="NZ_MCIB01000007.1"/>
</dbReference>
<comment type="miscellaneous">
    <text evidence="8">The reaction proceeds by a bi uni uni bi ping pong mechanism.</text>
</comment>
<dbReference type="Gene3D" id="3.30.1300.10">
    <property type="entry name" value="Pantoate-beta-alanine ligase, C-terminal domain"/>
    <property type="match status" value="1"/>
</dbReference>
<organism evidence="9 10">
    <name type="scientific">Thermohalobacter berrensis</name>
    <dbReference type="NCBI Taxonomy" id="99594"/>
    <lineage>
        <taxon>Bacteria</taxon>
        <taxon>Bacillati</taxon>
        <taxon>Bacillota</taxon>
        <taxon>Tissierellia</taxon>
        <taxon>Tissierellales</taxon>
        <taxon>Thermohalobacteraceae</taxon>
        <taxon>Thermohalobacter</taxon>
    </lineage>
</organism>
<keyword evidence="10" id="KW-1185">Reference proteome</keyword>
<dbReference type="PANTHER" id="PTHR21299">
    <property type="entry name" value="CYTIDYLATE KINASE/PANTOATE-BETA-ALANINE LIGASE"/>
    <property type="match status" value="1"/>
</dbReference>
<dbReference type="NCBIfam" id="TIGR00018">
    <property type="entry name" value="panC"/>
    <property type="match status" value="1"/>
</dbReference>
<evidence type="ECO:0000313" key="9">
    <source>
        <dbReference type="EMBL" id="RKD33175.1"/>
    </source>
</evidence>
<gene>
    <name evidence="8" type="primary">panC</name>
    <name evidence="9" type="ORF">BET03_09675</name>
</gene>
<comment type="caution">
    <text evidence="9">The sequence shown here is derived from an EMBL/GenBank/DDBJ whole genome shotgun (WGS) entry which is preliminary data.</text>
</comment>
<dbReference type="EC" id="6.3.2.1" evidence="8"/>
<comment type="catalytic activity">
    <reaction evidence="7 8">
        <text>(R)-pantoate + beta-alanine + ATP = (R)-pantothenate + AMP + diphosphate + H(+)</text>
        <dbReference type="Rhea" id="RHEA:10912"/>
        <dbReference type="ChEBI" id="CHEBI:15378"/>
        <dbReference type="ChEBI" id="CHEBI:15980"/>
        <dbReference type="ChEBI" id="CHEBI:29032"/>
        <dbReference type="ChEBI" id="CHEBI:30616"/>
        <dbReference type="ChEBI" id="CHEBI:33019"/>
        <dbReference type="ChEBI" id="CHEBI:57966"/>
        <dbReference type="ChEBI" id="CHEBI:456215"/>
        <dbReference type="EC" id="6.3.2.1"/>
    </reaction>
</comment>
<dbReference type="GO" id="GO:0004592">
    <property type="term" value="F:pantoate-beta-alanine ligase activity"/>
    <property type="evidence" value="ECO:0007669"/>
    <property type="project" value="UniProtKB-UniRule"/>
</dbReference>
<protein>
    <recommendedName>
        <fullName evidence="8">Pantothenate synthetase</fullName>
        <shortName evidence="8">PS</shortName>
        <ecNumber evidence="8">6.3.2.1</ecNumber>
    </recommendedName>
    <alternativeName>
        <fullName evidence="8">Pantoate--beta-alanine ligase</fullName>
    </alternativeName>
    <alternativeName>
        <fullName evidence="8">Pantoate-activating enzyme</fullName>
    </alternativeName>
</protein>
<comment type="similarity">
    <text evidence="2 8">Belongs to the pantothenate synthetase family.</text>
</comment>
<evidence type="ECO:0000256" key="2">
    <source>
        <dbReference type="ARBA" id="ARBA00009256"/>
    </source>
</evidence>
<feature type="binding site" evidence="8">
    <location>
        <position position="154"/>
    </location>
    <ligand>
        <name>(R)-pantoate</name>
        <dbReference type="ChEBI" id="CHEBI:15980"/>
    </ligand>
</feature>
<sequence>MQIVKTIKEIRNEIKRAKSSGKSIGYVPTMGFLHDGHISLIKRAHKENDFVVVSIFVNPTQFGPSEDYESYPRDLNRDANLAEKAGADIIFAPSVKEMYPDGFSTYVKVYGNISKKLCGQSREGHFKGVTTVVSKLFNIVTPDRAYFGQKDAQQLAIIKKMVKELNYDIEIVPCSIVREKNGLAMSSRNTYLNTEERKAALILSKSLFKAKEMIENGENNPEKVRNFIIENIKTEKLTEIDYVEIVNADTLDNIDKIKGKVLIALAVKIGQARLIDNIQMEV</sequence>
<proteinExistence type="inferred from homology"/>
<comment type="subunit">
    <text evidence="8">Homodimer.</text>
</comment>
<dbReference type="Pfam" id="PF02569">
    <property type="entry name" value="Pantoate_ligase"/>
    <property type="match status" value="1"/>
</dbReference>
<feature type="binding site" evidence="8">
    <location>
        <begin position="148"/>
        <end position="151"/>
    </location>
    <ligand>
        <name>ATP</name>
        <dbReference type="ChEBI" id="CHEBI:30616"/>
    </ligand>
</feature>
<dbReference type="GO" id="GO:0005829">
    <property type="term" value="C:cytosol"/>
    <property type="evidence" value="ECO:0007669"/>
    <property type="project" value="TreeGrafter"/>
</dbReference>
<feature type="binding site" evidence="8">
    <location>
        <position position="61"/>
    </location>
    <ligand>
        <name>(R)-pantoate</name>
        <dbReference type="ChEBI" id="CHEBI:15980"/>
    </ligand>
</feature>
<evidence type="ECO:0000256" key="1">
    <source>
        <dbReference type="ARBA" id="ARBA00004990"/>
    </source>
</evidence>
<feature type="active site" description="Proton donor" evidence="8">
    <location>
        <position position="37"/>
    </location>
</feature>
<feature type="binding site" evidence="8">
    <location>
        <begin position="30"/>
        <end position="37"/>
    </location>
    <ligand>
        <name>ATP</name>
        <dbReference type="ChEBI" id="CHEBI:30616"/>
    </ligand>
</feature>
<dbReference type="InterPro" id="IPR014729">
    <property type="entry name" value="Rossmann-like_a/b/a_fold"/>
</dbReference>
<dbReference type="EMBL" id="MCIB01000007">
    <property type="protein sequence ID" value="RKD33175.1"/>
    <property type="molecule type" value="Genomic_DNA"/>
</dbReference>
<dbReference type="GO" id="GO:0005524">
    <property type="term" value="F:ATP binding"/>
    <property type="evidence" value="ECO:0007669"/>
    <property type="project" value="UniProtKB-KW"/>
</dbReference>
<evidence type="ECO:0000256" key="3">
    <source>
        <dbReference type="ARBA" id="ARBA00022598"/>
    </source>
</evidence>
<keyword evidence="6 8" id="KW-0067">ATP-binding</keyword>
<feature type="binding site" evidence="8">
    <location>
        <position position="61"/>
    </location>
    <ligand>
        <name>beta-alanine</name>
        <dbReference type="ChEBI" id="CHEBI:57966"/>
    </ligand>
</feature>
<evidence type="ECO:0000256" key="6">
    <source>
        <dbReference type="ARBA" id="ARBA00022840"/>
    </source>
</evidence>
<evidence type="ECO:0000256" key="4">
    <source>
        <dbReference type="ARBA" id="ARBA00022655"/>
    </source>
</evidence>
<dbReference type="SUPFAM" id="SSF52374">
    <property type="entry name" value="Nucleotidylyl transferase"/>
    <property type="match status" value="1"/>
</dbReference>
<dbReference type="NCBIfam" id="TIGR00125">
    <property type="entry name" value="cyt_tran_rel"/>
    <property type="match status" value="1"/>
</dbReference>
<dbReference type="FunFam" id="3.30.1300.10:FF:000001">
    <property type="entry name" value="Pantothenate synthetase"/>
    <property type="match status" value="1"/>
</dbReference>